<dbReference type="Gene3D" id="3.40.50.10330">
    <property type="entry name" value="Probable inorganic polyphosphate/atp-NAD kinase, domain 1"/>
    <property type="match status" value="1"/>
</dbReference>
<dbReference type="GO" id="GO:0003951">
    <property type="term" value="F:NAD+ kinase activity"/>
    <property type="evidence" value="ECO:0007669"/>
    <property type="project" value="InterPro"/>
</dbReference>
<dbReference type="PANTHER" id="PTHR20275">
    <property type="entry name" value="NAD KINASE"/>
    <property type="match status" value="1"/>
</dbReference>
<dbReference type="InterPro" id="IPR017437">
    <property type="entry name" value="ATP-NAD_kinase_PpnK-typ_C"/>
</dbReference>
<keyword evidence="2" id="KW-1185">Reference proteome</keyword>
<dbReference type="SUPFAM" id="SSF111331">
    <property type="entry name" value="NAD kinase/diacylglycerol kinase-like"/>
    <property type="match status" value="1"/>
</dbReference>
<dbReference type="PANTHER" id="PTHR20275:SF0">
    <property type="entry name" value="NAD KINASE"/>
    <property type="match status" value="1"/>
</dbReference>
<reference evidence="1 2" key="1">
    <citation type="submission" date="2022-03" db="EMBL/GenBank/DDBJ databases">
        <title>Novel taxa within the pig intestine.</title>
        <authorList>
            <person name="Wylensek D."/>
            <person name="Bishof K."/>
            <person name="Afrizal A."/>
            <person name="Clavel T."/>
        </authorList>
    </citation>
    <scope>NUCLEOTIDE SEQUENCE [LARGE SCALE GENOMIC DNA]</scope>
    <source>
        <strain evidence="1 2">CLA-KB-P133</strain>
    </source>
</reference>
<dbReference type="InterPro" id="IPR017438">
    <property type="entry name" value="ATP-NAD_kinase_N"/>
</dbReference>
<dbReference type="GO" id="GO:0006741">
    <property type="term" value="P:NADP+ biosynthetic process"/>
    <property type="evidence" value="ECO:0007669"/>
    <property type="project" value="TreeGrafter"/>
</dbReference>
<protein>
    <recommendedName>
        <fullName evidence="3">NAD(+) kinase</fullName>
    </recommendedName>
</protein>
<dbReference type="AlphaFoldDB" id="A0AB35U0S7"/>
<dbReference type="InterPro" id="IPR016064">
    <property type="entry name" value="NAD/diacylglycerol_kinase_sf"/>
</dbReference>
<dbReference type="EMBL" id="JALBUR010000002">
    <property type="protein sequence ID" value="MDX8418731.1"/>
    <property type="molecule type" value="Genomic_DNA"/>
</dbReference>
<evidence type="ECO:0008006" key="3">
    <source>
        <dbReference type="Google" id="ProtNLM"/>
    </source>
</evidence>
<dbReference type="RefSeq" id="WP_370595368.1">
    <property type="nucleotide sequence ID" value="NZ_JALBUR010000002.1"/>
</dbReference>
<dbReference type="GO" id="GO:0019674">
    <property type="term" value="P:NAD+ metabolic process"/>
    <property type="evidence" value="ECO:0007669"/>
    <property type="project" value="InterPro"/>
</dbReference>
<name>A0AB35U0S7_9FIRM</name>
<gene>
    <name evidence="1" type="ORF">MOZ60_01330</name>
</gene>
<organism evidence="1 2">
    <name type="scientific">Grylomicrobium aquisgranensis</name>
    <dbReference type="NCBI Taxonomy" id="2926318"/>
    <lineage>
        <taxon>Bacteria</taxon>
        <taxon>Bacillati</taxon>
        <taxon>Bacillota</taxon>
        <taxon>Erysipelotrichia</taxon>
        <taxon>Erysipelotrichales</taxon>
        <taxon>Erysipelotrichaceae</taxon>
        <taxon>Grylomicrobium</taxon>
    </lineage>
</organism>
<accession>A0AB35U0S7</accession>
<proteinExistence type="predicted"/>
<evidence type="ECO:0000313" key="1">
    <source>
        <dbReference type="EMBL" id="MDX8418731.1"/>
    </source>
</evidence>
<sequence>MNKRYALVIRPDETSAKIADQLRKRLAVYGCMEDPHMPQTIFVIGGDGTFIYAVHEYMPHLDEVCFYGIHTGTLGFYTDYLDTDLDAFVSAYVNDQCTEVRYPILSAHYDGHEVHGINEIRIENAARTQVMEIYVNDRKFEDFRGTGICVCTQLGSTAYNRSLGGAVIQEGLRFIEMTEIAGIHHVKYRSLGSPIVMCENTQLRFESESFDHALLGVDSDVLPLDGVKSITMHTSPDLSVRMLRGRQVSYFDRLKSLF</sequence>
<dbReference type="Proteomes" id="UP001286174">
    <property type="component" value="Unassembled WGS sequence"/>
</dbReference>
<dbReference type="Gene3D" id="2.60.200.30">
    <property type="entry name" value="Probable inorganic polyphosphate/atp-NAD kinase, domain 2"/>
    <property type="match status" value="1"/>
</dbReference>
<comment type="caution">
    <text evidence="1">The sequence shown here is derived from an EMBL/GenBank/DDBJ whole genome shotgun (WGS) entry which is preliminary data.</text>
</comment>
<evidence type="ECO:0000313" key="2">
    <source>
        <dbReference type="Proteomes" id="UP001286174"/>
    </source>
</evidence>
<dbReference type="Pfam" id="PF20143">
    <property type="entry name" value="NAD_kinase_C"/>
    <property type="match status" value="1"/>
</dbReference>